<proteinExistence type="predicted"/>
<gene>
    <name evidence="3" type="ORF">D8Y22_19010</name>
</gene>
<dbReference type="RefSeq" id="WP_141466231.1">
    <property type="nucleotide sequence ID" value="NZ_RBZW01000067.1"/>
</dbReference>
<dbReference type="AlphaFoldDB" id="A0A4S3TK18"/>
<dbReference type="Pfam" id="PF24218">
    <property type="entry name" value="DUF7437"/>
    <property type="match status" value="1"/>
</dbReference>
<dbReference type="EMBL" id="RBZW01000067">
    <property type="protein sequence ID" value="THE63255.1"/>
    <property type="molecule type" value="Genomic_DNA"/>
</dbReference>
<evidence type="ECO:0000313" key="4">
    <source>
        <dbReference type="Proteomes" id="UP000318864"/>
    </source>
</evidence>
<sequence length="177" mass="19759">MSQSTSPGTRVPIERLRTAIELLENTSLARIYVYVLRTDGATVDDIVTDLEIPQGTAYDYVRRLEAADLVMKTRSQRPYEYRAEPLSVTITVEGDQRTITAALVDAVARSETNEDIAVYLERHGIDGLAMALEYAREFVDGTVNARLAARELDCSVMEAEIVLQALEPVVLDHRDDE</sequence>
<reference evidence="3 4" key="1">
    <citation type="submission" date="2018-10" db="EMBL/GenBank/DDBJ databases">
        <title>Natronolimnobius sp. XQ-INN 246 isolated from Inner Mongolia Autonomous Region of China.</title>
        <authorList>
            <person name="Xue Q."/>
        </authorList>
    </citation>
    <scope>NUCLEOTIDE SEQUENCE [LARGE SCALE GENOMIC DNA]</scope>
    <source>
        <strain evidence="3 4">XQ-INN 246</strain>
    </source>
</reference>
<comment type="caution">
    <text evidence="3">The sequence shown here is derived from an EMBL/GenBank/DDBJ whole genome shotgun (WGS) entry which is preliminary data.</text>
</comment>
<dbReference type="InterPro" id="IPR002831">
    <property type="entry name" value="Tscrpt_reg_TrmB_N"/>
</dbReference>
<dbReference type="SUPFAM" id="SSF46785">
    <property type="entry name" value="Winged helix' DNA-binding domain"/>
    <property type="match status" value="1"/>
</dbReference>
<evidence type="ECO:0000259" key="1">
    <source>
        <dbReference type="Pfam" id="PF01978"/>
    </source>
</evidence>
<dbReference type="InterPro" id="IPR036388">
    <property type="entry name" value="WH-like_DNA-bd_sf"/>
</dbReference>
<feature type="domain" description="DUF7437" evidence="2">
    <location>
        <begin position="111"/>
        <end position="175"/>
    </location>
</feature>
<dbReference type="InterPro" id="IPR055860">
    <property type="entry name" value="DUF7437"/>
</dbReference>
<name>A0A4S3TK18_9EURY</name>
<dbReference type="Proteomes" id="UP000318864">
    <property type="component" value="Unassembled WGS sequence"/>
</dbReference>
<evidence type="ECO:0000313" key="3">
    <source>
        <dbReference type="EMBL" id="THE63255.1"/>
    </source>
</evidence>
<organism evidence="3 4">
    <name type="scientific">Salinadaptatus halalkaliphilus</name>
    <dbReference type="NCBI Taxonomy" id="2419781"/>
    <lineage>
        <taxon>Archaea</taxon>
        <taxon>Methanobacteriati</taxon>
        <taxon>Methanobacteriota</taxon>
        <taxon>Stenosarchaea group</taxon>
        <taxon>Halobacteria</taxon>
        <taxon>Halobacteriales</taxon>
        <taxon>Natrialbaceae</taxon>
        <taxon>Salinadaptatus</taxon>
    </lineage>
</organism>
<dbReference type="InterPro" id="IPR036390">
    <property type="entry name" value="WH_DNA-bd_sf"/>
</dbReference>
<accession>A0A4S3TK18</accession>
<dbReference type="Gene3D" id="1.10.10.10">
    <property type="entry name" value="Winged helix-like DNA-binding domain superfamily/Winged helix DNA-binding domain"/>
    <property type="match status" value="1"/>
</dbReference>
<dbReference type="Pfam" id="PF01978">
    <property type="entry name" value="TrmB"/>
    <property type="match status" value="1"/>
</dbReference>
<protein>
    <submittedName>
        <fullName evidence="3">ArsR family transcriptional regulator</fullName>
    </submittedName>
</protein>
<dbReference type="OrthoDB" id="350231at2157"/>
<feature type="domain" description="Transcription regulator TrmB N-terminal" evidence="1">
    <location>
        <begin position="29"/>
        <end position="85"/>
    </location>
</feature>
<keyword evidence="4" id="KW-1185">Reference proteome</keyword>
<evidence type="ECO:0000259" key="2">
    <source>
        <dbReference type="Pfam" id="PF24218"/>
    </source>
</evidence>